<dbReference type="Proteomes" id="UP000245626">
    <property type="component" value="Unassembled WGS sequence"/>
</dbReference>
<gene>
    <name evidence="1" type="ORF">IE53DRAFT_392982</name>
</gene>
<proteinExistence type="predicted"/>
<protein>
    <submittedName>
        <fullName evidence="1">Uncharacterized protein</fullName>
    </submittedName>
</protein>
<evidence type="ECO:0000313" key="2">
    <source>
        <dbReference type="Proteomes" id="UP000245626"/>
    </source>
</evidence>
<sequence>QPLSKILDISKLSDQPASKISELWTGYHTLKNKLSAVIPTETYKELITNAKKYPQFVLPLPRKIVGGEETENVAPGEVKQGYEMQFMEWGFLPAPKNPFGSSRATCNPIATTVLFTPLAEYKLRQEFAQPLLVLTHYTDLSASKGIVLMRGEITSSSEQEQAQTLSTTEEEEPVDRGREGRMSMQDAQLLVMCLQRFYLSRMGSASASSSSSSETNSTSSSPSSSPEERLNLLEVFHRQPEQFRVDELVKAAYDFS</sequence>
<evidence type="ECO:0000313" key="1">
    <source>
        <dbReference type="EMBL" id="PWN51722.1"/>
    </source>
</evidence>
<name>A0ACD0P0Y3_9BASI</name>
<reference evidence="1 2" key="1">
    <citation type="journal article" date="2018" name="Mol. Biol. Evol.">
        <title>Broad Genomic Sampling Reveals a Smut Pathogenic Ancestry of the Fungal Clade Ustilaginomycotina.</title>
        <authorList>
            <person name="Kijpornyongpan T."/>
            <person name="Mondo S.J."/>
            <person name="Barry K."/>
            <person name="Sandor L."/>
            <person name="Lee J."/>
            <person name="Lipzen A."/>
            <person name="Pangilinan J."/>
            <person name="LaButti K."/>
            <person name="Hainaut M."/>
            <person name="Henrissat B."/>
            <person name="Grigoriev I.V."/>
            <person name="Spatafora J.W."/>
            <person name="Aime M.C."/>
        </authorList>
    </citation>
    <scope>NUCLEOTIDE SEQUENCE [LARGE SCALE GENOMIC DNA]</scope>
    <source>
        <strain evidence="1 2">SA 807</strain>
    </source>
</reference>
<accession>A0ACD0P0Y3</accession>
<keyword evidence="2" id="KW-1185">Reference proteome</keyword>
<dbReference type="EMBL" id="KZ819821">
    <property type="protein sequence ID" value="PWN51722.1"/>
    <property type="molecule type" value="Genomic_DNA"/>
</dbReference>
<organism evidence="1 2">
    <name type="scientific">Violaceomyces palustris</name>
    <dbReference type="NCBI Taxonomy" id="1673888"/>
    <lineage>
        <taxon>Eukaryota</taxon>
        <taxon>Fungi</taxon>
        <taxon>Dikarya</taxon>
        <taxon>Basidiomycota</taxon>
        <taxon>Ustilaginomycotina</taxon>
        <taxon>Ustilaginomycetes</taxon>
        <taxon>Violaceomycetales</taxon>
        <taxon>Violaceomycetaceae</taxon>
        <taxon>Violaceomyces</taxon>
    </lineage>
</organism>
<feature type="non-terminal residue" evidence="1">
    <location>
        <position position="1"/>
    </location>
</feature>